<dbReference type="Proteomes" id="UP001589710">
    <property type="component" value="Unassembled WGS sequence"/>
</dbReference>
<reference evidence="2 3" key="1">
    <citation type="submission" date="2024-09" db="EMBL/GenBank/DDBJ databases">
        <authorList>
            <person name="Sun Q."/>
            <person name="Mori K."/>
        </authorList>
    </citation>
    <scope>NUCLEOTIDE SEQUENCE [LARGE SCALE GENOMIC DNA]</scope>
    <source>
        <strain evidence="2 3">JCM 3331</strain>
    </source>
</reference>
<dbReference type="RefSeq" id="WP_345516778.1">
    <property type="nucleotide sequence ID" value="NZ_BAAAXD010000039.1"/>
</dbReference>
<dbReference type="EMBL" id="JBHMCG010000064">
    <property type="protein sequence ID" value="MFB9573686.1"/>
    <property type="molecule type" value="Genomic_DNA"/>
</dbReference>
<evidence type="ECO:0000313" key="3">
    <source>
        <dbReference type="Proteomes" id="UP001589710"/>
    </source>
</evidence>
<keyword evidence="3" id="KW-1185">Reference proteome</keyword>
<gene>
    <name evidence="2" type="ORF">ACFFTL_15525</name>
</gene>
<feature type="region of interest" description="Disordered" evidence="1">
    <location>
        <begin position="69"/>
        <end position="96"/>
    </location>
</feature>
<protein>
    <submittedName>
        <fullName evidence="2">Uncharacterized protein</fullName>
    </submittedName>
</protein>
<evidence type="ECO:0000313" key="2">
    <source>
        <dbReference type="EMBL" id="MFB9573686.1"/>
    </source>
</evidence>
<comment type="caution">
    <text evidence="2">The sequence shown here is derived from an EMBL/GenBank/DDBJ whole genome shotgun (WGS) entry which is preliminary data.</text>
</comment>
<accession>A0ABV5R750</accession>
<name>A0ABV5R750_9ACTN</name>
<proteinExistence type="predicted"/>
<evidence type="ECO:0000256" key="1">
    <source>
        <dbReference type="SAM" id="MobiDB-lite"/>
    </source>
</evidence>
<sequence>MAVSASAVARRTGVLPGPLPFGAPTPALADVLDSFALGAGQAAIRARVGADELEVASFGRLPVAHLKGVGDAGPGDPVQAGQGDEHQFAGIQLVPQ</sequence>
<organism evidence="2 3">
    <name type="scientific">Streptomyces yanii</name>
    <dbReference type="NCBI Taxonomy" id="78510"/>
    <lineage>
        <taxon>Bacteria</taxon>
        <taxon>Bacillati</taxon>
        <taxon>Actinomycetota</taxon>
        <taxon>Actinomycetes</taxon>
        <taxon>Kitasatosporales</taxon>
        <taxon>Streptomycetaceae</taxon>
        <taxon>Streptomyces</taxon>
    </lineage>
</organism>